<keyword evidence="4 11" id="KW-0812">Transmembrane</keyword>
<dbReference type="PANTHER" id="PTHR43394:SF1">
    <property type="entry name" value="ATP-BINDING CASSETTE SUB-FAMILY B MEMBER 10, MITOCHONDRIAL"/>
    <property type="match status" value="1"/>
</dbReference>
<keyword evidence="7" id="KW-1278">Translocase</keyword>
<comment type="subcellular location">
    <subcellularLocation>
        <location evidence="1">Cell membrane</location>
        <topology evidence="1">Multi-pass membrane protein</topology>
    </subcellularLocation>
</comment>
<gene>
    <name evidence="14" type="primary">msbA</name>
    <name evidence="14" type="ORF">INR99_01760</name>
</gene>
<keyword evidence="3" id="KW-1003">Cell membrane</keyword>
<dbReference type="Pfam" id="PF00005">
    <property type="entry name" value="ABC_tran"/>
    <property type="match status" value="1"/>
</dbReference>
<dbReference type="EMBL" id="JADFUA010000001">
    <property type="protein sequence ID" value="MBE9608062.1"/>
    <property type="molecule type" value="Genomic_DNA"/>
</dbReference>
<dbReference type="InterPro" id="IPR003593">
    <property type="entry name" value="AAA+_ATPase"/>
</dbReference>
<feature type="transmembrane region" description="Helical" evidence="11">
    <location>
        <begin position="163"/>
        <end position="182"/>
    </location>
</feature>
<evidence type="ECO:0000256" key="4">
    <source>
        <dbReference type="ARBA" id="ARBA00022692"/>
    </source>
</evidence>
<dbReference type="CDD" id="cd18552">
    <property type="entry name" value="ABC_6TM_MsbA_like"/>
    <property type="match status" value="1"/>
</dbReference>
<keyword evidence="8 11" id="KW-1133">Transmembrane helix</keyword>
<dbReference type="Gene3D" id="1.20.1560.10">
    <property type="entry name" value="ABC transporter type 1, transmembrane domain"/>
    <property type="match status" value="1"/>
</dbReference>
<evidence type="ECO:0000256" key="11">
    <source>
        <dbReference type="SAM" id="Phobius"/>
    </source>
</evidence>
<evidence type="ECO:0000313" key="15">
    <source>
        <dbReference type="Proteomes" id="UP000604481"/>
    </source>
</evidence>
<dbReference type="Pfam" id="PF00664">
    <property type="entry name" value="ABC_membrane"/>
    <property type="match status" value="1"/>
</dbReference>
<evidence type="ECO:0000259" key="13">
    <source>
        <dbReference type="PROSITE" id="PS50929"/>
    </source>
</evidence>
<dbReference type="GO" id="GO:0016887">
    <property type="term" value="F:ATP hydrolysis activity"/>
    <property type="evidence" value="ECO:0007669"/>
    <property type="project" value="InterPro"/>
</dbReference>
<dbReference type="SUPFAM" id="SSF90123">
    <property type="entry name" value="ABC transporter transmembrane region"/>
    <property type="match status" value="1"/>
</dbReference>
<evidence type="ECO:0000256" key="6">
    <source>
        <dbReference type="ARBA" id="ARBA00022840"/>
    </source>
</evidence>
<evidence type="ECO:0000256" key="5">
    <source>
        <dbReference type="ARBA" id="ARBA00022741"/>
    </source>
</evidence>
<feature type="transmembrane region" description="Helical" evidence="11">
    <location>
        <begin position="138"/>
        <end position="157"/>
    </location>
</feature>
<dbReference type="PROSITE" id="PS50893">
    <property type="entry name" value="ABC_TRANSPORTER_2"/>
    <property type="match status" value="1"/>
</dbReference>
<keyword evidence="6" id="KW-0067">ATP-binding</keyword>
<feature type="domain" description="ABC transporter" evidence="12">
    <location>
        <begin position="338"/>
        <end position="573"/>
    </location>
</feature>
<keyword evidence="15" id="KW-1185">Reference proteome</keyword>
<feature type="transmembrane region" description="Helical" evidence="11">
    <location>
        <begin position="249"/>
        <end position="267"/>
    </location>
</feature>
<sequence length="579" mass="63672">MNSRQLYFRILGEIKPYWHIVVFNMLCLGLAAAVDAGMSLLLKPLIDQNLKADSLAQTAAWVVPAQIFGLAVLRMLTNFGNEYTSNWLGTRVVADLRDKMFARMIAMPVRFFDQSSTGVLISRITNDVNQIMQAGIQVMTVFIRDTLSVFFFLGVMFYQSWQLSLLCIGLIPVVAISIRVIGRRQRRLARESQNQLGIITSTLDEAFSGQRVVKIFGGQDYEKQRFGGVNNRLRLVNVKQTATSSLNSSLMMLMIGITLAVVIYFATLQAQSGALSAGGFVSFISAMMLMQAPIKSITKMNEQLNKGLAAAESVYGVLDQFTETDTGKHSMARAQGNIRIEGLRFHYGDSNKWALDGIDLEVRAGESIALVGSSGSGKTTLANLMPRFYEPVEGRILLDGVALADYQLGNLRSQIALVSQDVVLFNDSVSANIAYGDARPDMERIRAAADAAFATEFIEQMAQGFDTELGENGVRLSGGQRQRLAIARAIYKNAPILILDEATSALDTESERKVQAALENLMKNRTTLVIAHRLSTIENADRIVVMRHGKIVETGRHAELLAQGGLYTQMHAVQFSDAA</sequence>
<accession>A0A8J7K135</accession>
<comment type="caution">
    <text evidence="14">The sequence shown here is derived from an EMBL/GenBank/DDBJ whole genome shotgun (WGS) entry which is preliminary data.</text>
</comment>
<dbReference type="AlphaFoldDB" id="A0A8J7K135"/>
<evidence type="ECO:0000313" key="14">
    <source>
        <dbReference type="EMBL" id="MBE9608062.1"/>
    </source>
</evidence>
<evidence type="ECO:0000256" key="8">
    <source>
        <dbReference type="ARBA" id="ARBA00022989"/>
    </source>
</evidence>
<evidence type="ECO:0000256" key="3">
    <source>
        <dbReference type="ARBA" id="ARBA00022475"/>
    </source>
</evidence>
<organism evidence="14 15">
    <name type="scientific">Chitinilyticum piscinae</name>
    <dbReference type="NCBI Taxonomy" id="2866724"/>
    <lineage>
        <taxon>Bacteria</taxon>
        <taxon>Pseudomonadati</taxon>
        <taxon>Pseudomonadota</taxon>
        <taxon>Betaproteobacteria</taxon>
        <taxon>Neisseriales</taxon>
        <taxon>Chitinibacteraceae</taxon>
        <taxon>Chitinilyticum</taxon>
    </lineage>
</organism>
<keyword evidence="9" id="KW-0445">Lipid transport</keyword>
<dbReference type="RefSeq" id="WP_194114567.1">
    <property type="nucleotide sequence ID" value="NZ_JADFUA010000001.1"/>
</dbReference>
<dbReference type="PROSITE" id="PS00211">
    <property type="entry name" value="ABC_TRANSPORTER_1"/>
    <property type="match status" value="1"/>
</dbReference>
<evidence type="ECO:0000256" key="2">
    <source>
        <dbReference type="ARBA" id="ARBA00022448"/>
    </source>
</evidence>
<dbReference type="SUPFAM" id="SSF52540">
    <property type="entry name" value="P-loop containing nucleoside triphosphate hydrolases"/>
    <property type="match status" value="1"/>
</dbReference>
<reference evidence="14 15" key="1">
    <citation type="submission" date="2020-10" db="EMBL/GenBank/DDBJ databases">
        <title>The genome sequence of Chitinilyticum litopenaei 4Y14.</title>
        <authorList>
            <person name="Liu Y."/>
        </authorList>
    </citation>
    <scope>NUCLEOTIDE SEQUENCE [LARGE SCALE GENOMIC DNA]</scope>
    <source>
        <strain evidence="14 15">4Y14</strain>
    </source>
</reference>
<name>A0A8J7K135_9NEIS</name>
<dbReference type="NCBIfam" id="TIGR02203">
    <property type="entry name" value="MsbA_lipidA"/>
    <property type="match status" value="1"/>
</dbReference>
<dbReference type="InterPro" id="IPR011527">
    <property type="entry name" value="ABC1_TM_dom"/>
</dbReference>
<feature type="transmembrane region" description="Helical" evidence="11">
    <location>
        <begin position="21"/>
        <end position="42"/>
    </location>
</feature>
<evidence type="ECO:0000256" key="10">
    <source>
        <dbReference type="ARBA" id="ARBA00023136"/>
    </source>
</evidence>
<dbReference type="Gene3D" id="3.40.50.300">
    <property type="entry name" value="P-loop containing nucleotide triphosphate hydrolases"/>
    <property type="match status" value="1"/>
</dbReference>
<dbReference type="PANTHER" id="PTHR43394">
    <property type="entry name" value="ATP-DEPENDENT PERMEASE MDL1, MITOCHONDRIAL"/>
    <property type="match status" value="1"/>
</dbReference>
<feature type="domain" description="ABC transmembrane type-1" evidence="13">
    <location>
        <begin position="25"/>
        <end position="306"/>
    </location>
</feature>
<dbReference type="InterPro" id="IPR039421">
    <property type="entry name" value="Type_1_exporter"/>
</dbReference>
<dbReference type="GO" id="GO:0034040">
    <property type="term" value="F:ATPase-coupled lipid transmembrane transporter activity"/>
    <property type="evidence" value="ECO:0007669"/>
    <property type="project" value="InterPro"/>
</dbReference>
<keyword evidence="2" id="KW-0813">Transport</keyword>
<feature type="transmembrane region" description="Helical" evidence="11">
    <location>
        <begin position="54"/>
        <end position="73"/>
    </location>
</feature>
<dbReference type="InterPro" id="IPR011917">
    <property type="entry name" value="ABC_transpr_lipidA"/>
</dbReference>
<dbReference type="InterPro" id="IPR003439">
    <property type="entry name" value="ABC_transporter-like_ATP-bd"/>
</dbReference>
<dbReference type="PROSITE" id="PS50929">
    <property type="entry name" value="ABC_TM1F"/>
    <property type="match status" value="1"/>
</dbReference>
<keyword evidence="10 11" id="KW-0472">Membrane</keyword>
<dbReference type="Proteomes" id="UP000604481">
    <property type="component" value="Unassembled WGS sequence"/>
</dbReference>
<dbReference type="SMART" id="SM00382">
    <property type="entry name" value="AAA"/>
    <property type="match status" value="1"/>
</dbReference>
<keyword evidence="5" id="KW-0547">Nucleotide-binding</keyword>
<dbReference type="InterPro" id="IPR027417">
    <property type="entry name" value="P-loop_NTPase"/>
</dbReference>
<dbReference type="InterPro" id="IPR036640">
    <property type="entry name" value="ABC1_TM_sf"/>
</dbReference>
<proteinExistence type="predicted"/>
<dbReference type="GO" id="GO:0015421">
    <property type="term" value="F:ABC-type oligopeptide transporter activity"/>
    <property type="evidence" value="ECO:0007669"/>
    <property type="project" value="TreeGrafter"/>
</dbReference>
<dbReference type="InterPro" id="IPR017871">
    <property type="entry name" value="ABC_transporter-like_CS"/>
</dbReference>
<evidence type="ECO:0000259" key="12">
    <source>
        <dbReference type="PROSITE" id="PS50893"/>
    </source>
</evidence>
<dbReference type="GO" id="GO:0005524">
    <property type="term" value="F:ATP binding"/>
    <property type="evidence" value="ECO:0007669"/>
    <property type="project" value="UniProtKB-KW"/>
</dbReference>
<protein>
    <submittedName>
        <fullName evidence="14">Lipid A export permease/ATP-binding protein MsbA</fullName>
    </submittedName>
</protein>
<evidence type="ECO:0000256" key="9">
    <source>
        <dbReference type="ARBA" id="ARBA00023055"/>
    </source>
</evidence>
<evidence type="ECO:0000256" key="1">
    <source>
        <dbReference type="ARBA" id="ARBA00004651"/>
    </source>
</evidence>
<evidence type="ECO:0000256" key="7">
    <source>
        <dbReference type="ARBA" id="ARBA00022967"/>
    </source>
</evidence>
<dbReference type="GO" id="GO:0005886">
    <property type="term" value="C:plasma membrane"/>
    <property type="evidence" value="ECO:0007669"/>
    <property type="project" value="UniProtKB-SubCell"/>
</dbReference>
<dbReference type="FunFam" id="3.40.50.300:FF:000140">
    <property type="entry name" value="Lipid A export ATP-binding/permease protein MsbA"/>
    <property type="match status" value="1"/>
</dbReference>